<name>A0A834I2S0_RHYFE</name>
<organism evidence="1 2">
    <name type="scientific">Rhynchophorus ferrugineus</name>
    <name type="common">Red palm weevil</name>
    <name type="synonym">Curculio ferrugineus</name>
    <dbReference type="NCBI Taxonomy" id="354439"/>
    <lineage>
        <taxon>Eukaryota</taxon>
        <taxon>Metazoa</taxon>
        <taxon>Ecdysozoa</taxon>
        <taxon>Arthropoda</taxon>
        <taxon>Hexapoda</taxon>
        <taxon>Insecta</taxon>
        <taxon>Pterygota</taxon>
        <taxon>Neoptera</taxon>
        <taxon>Endopterygota</taxon>
        <taxon>Coleoptera</taxon>
        <taxon>Polyphaga</taxon>
        <taxon>Cucujiformia</taxon>
        <taxon>Curculionidae</taxon>
        <taxon>Dryophthorinae</taxon>
        <taxon>Rhynchophorus</taxon>
    </lineage>
</organism>
<dbReference type="EMBL" id="JAACXV010014582">
    <property type="protein sequence ID" value="KAF7265917.1"/>
    <property type="molecule type" value="Genomic_DNA"/>
</dbReference>
<dbReference type="AlphaFoldDB" id="A0A834I2S0"/>
<evidence type="ECO:0000313" key="2">
    <source>
        <dbReference type="Proteomes" id="UP000625711"/>
    </source>
</evidence>
<sequence>MILTTLTGYFLSNIIRLKPDLIATEECQSLLYDLDSIIGPYHGTRDDEKEEYVPDAVILEFLNMSIELLGDQKFLELEINPIEPLLRFSLFLRSEQLEKVLKKMLDSVESFIMTPLESDNHLKKCQKIMPNLYQSVESALNDTNKRWSDFIVTPMF</sequence>
<proteinExistence type="predicted"/>
<comment type="caution">
    <text evidence="1">The sequence shown here is derived from an EMBL/GenBank/DDBJ whole genome shotgun (WGS) entry which is preliminary data.</text>
</comment>
<protein>
    <submittedName>
        <fullName evidence="1">Uncharacterized protein</fullName>
    </submittedName>
</protein>
<gene>
    <name evidence="1" type="ORF">GWI33_020662</name>
</gene>
<accession>A0A834I2S0</accession>
<dbReference type="Proteomes" id="UP000625711">
    <property type="component" value="Unassembled WGS sequence"/>
</dbReference>
<evidence type="ECO:0000313" key="1">
    <source>
        <dbReference type="EMBL" id="KAF7265917.1"/>
    </source>
</evidence>
<keyword evidence="2" id="KW-1185">Reference proteome</keyword>
<reference evidence="1" key="1">
    <citation type="submission" date="2020-08" db="EMBL/GenBank/DDBJ databases">
        <title>Genome sequencing and assembly of the red palm weevil Rhynchophorus ferrugineus.</title>
        <authorList>
            <person name="Dias G.B."/>
            <person name="Bergman C.M."/>
            <person name="Manee M."/>
        </authorList>
    </citation>
    <scope>NUCLEOTIDE SEQUENCE</scope>
    <source>
        <strain evidence="1">AA-2017</strain>
        <tissue evidence="1">Whole larva</tissue>
    </source>
</reference>